<dbReference type="Gene3D" id="1.10.720.40">
    <property type="match status" value="1"/>
</dbReference>
<organism evidence="4 5">
    <name type="scientific">Patella caerulea</name>
    <name type="common">Rayed Mediterranean limpet</name>
    <dbReference type="NCBI Taxonomy" id="87958"/>
    <lineage>
        <taxon>Eukaryota</taxon>
        <taxon>Metazoa</taxon>
        <taxon>Spiralia</taxon>
        <taxon>Lophotrochozoa</taxon>
        <taxon>Mollusca</taxon>
        <taxon>Gastropoda</taxon>
        <taxon>Patellogastropoda</taxon>
        <taxon>Patelloidea</taxon>
        <taxon>Patellidae</taxon>
        <taxon>Patella</taxon>
    </lineage>
</organism>
<dbReference type="PROSITE" id="PS50954">
    <property type="entry name" value="LEM"/>
    <property type="match status" value="1"/>
</dbReference>
<sequence>MIFTKSLIESLKSDNLEKSHSYLLEGADPNYVIPSEGVAPIHLAAGLGIKATSLLLEYGGNPNVRSSDGSTPLHVAATWGDEECVKLLLQSGADPHIKDQDGYRPLDVAKLYGHDEVFLYLKYYSLLLLSEDDEQSEKFTRYSVDDGLSDIRSNGNDCNDSYDSDEASNLLDTFIYSQNPDYVFTNTINGQLSHHLHQGNKILFDVTSPDNPYIDYKSSHDERSSDLNKYVISPVSTKLNYKSDACGQKYKESNTSHGRNLSPRTYFCSDELNRYNTNLKPTAFVKRTCDHIQKHGDRNRTPTRSPLPEFQQNMKHISCEQNCRDRDRTPTRSPLPEFQQNFKHSNTLQWVSDHAKLHSSYQQNTHQNNDKTPVNSVKPQKSKSVHGPSSPVPVLKPKLLYSDTNLHKSICAHHDNKISTIKNPEKHLSATTSTCKPCCPDTSHSTSFTSDSDKTLESKSLDAAKELSGCQYSKRQYIKSSNSQIVPRRCQDDRHKFNSQLHNGEWFQNQNEQTVDNPSFCQQTQSFNFEVCNTCSEDSLSRYTENTDILSGCVPLCNETGFVVNVSDIERENRLAYRQRILDDKCQWYLTNSCHDVNAGNQLTPRARNGFGKQNLRTDCMHQNPTCTSLHRKTSDQNVSPEPFSETLDCSVTDSVNFNLNAAQLSNIVPSECFNNSHVSKSHISEHFTIENIRTEPKLECRSNKRRESDSSCDTFVTCEDGASSKPVSPDPIIELSEQTHKFSSGTTKPVFNEIKVNPTWLPPSALNLDQSDIFSSDSSFIERREAVTVRKKKQCRDVEQMVDLEDRLESFQLDTPATGSQTIAAKPQTNKTSYQEPNRLSIASSVFDTAFYGGNRPSTDSIYSNISVKEYVYRDLDRGITLIERHVPSECGNSTGRLSLDSVTSAKSIDSQKTEEYDWKTYIKPKQNVISVDSRDEDDNETIQLSKQFSQLSNEELRNKLKTMGDDPGPVIASTRQTYLIRLASISKNPGLVMMSKNGPDYSLELRQAMEGKFDMDGLEELEIKMMDLFNNSNGRKWREGALKSSFNYLLLDPRVTKNLPLRAKNMGDLDIFCTFVAAIFYVGKGKRSRPYTHLYEAISQMNKPKTNVSDKVQQILDIWSSGQGVVSLHIFQNIIPVEAYTREGCIIQTISLDKLTNKKKGDFYGVASTWSMKTKRQMGVYFLKKALQIFLGEGERQICPPDIKTGQ</sequence>
<feature type="repeat" description="ANK" evidence="1">
    <location>
        <begin position="68"/>
        <end position="100"/>
    </location>
</feature>
<dbReference type="SMART" id="SM00248">
    <property type="entry name" value="ANK"/>
    <property type="match status" value="3"/>
</dbReference>
<evidence type="ECO:0000259" key="3">
    <source>
        <dbReference type="PROSITE" id="PS50954"/>
    </source>
</evidence>
<dbReference type="InterPro" id="IPR002110">
    <property type="entry name" value="Ankyrin_rpt"/>
</dbReference>
<dbReference type="Gene3D" id="1.25.40.20">
    <property type="entry name" value="Ankyrin repeat-containing domain"/>
    <property type="match status" value="1"/>
</dbReference>
<dbReference type="Pfam" id="PF22945">
    <property type="entry name" value="LEM-3_GIY-YIG"/>
    <property type="match status" value="1"/>
</dbReference>
<keyword evidence="5" id="KW-1185">Reference proteome</keyword>
<feature type="compositionally biased region" description="Polar residues" evidence="2">
    <location>
        <begin position="310"/>
        <end position="321"/>
    </location>
</feature>
<dbReference type="GO" id="GO:0000724">
    <property type="term" value="P:double-strand break repair via homologous recombination"/>
    <property type="evidence" value="ECO:0007669"/>
    <property type="project" value="TreeGrafter"/>
</dbReference>
<dbReference type="PANTHER" id="PTHR46427:SF1">
    <property type="entry name" value="ANKYRIN REPEAT AND LEM DOMAIN-CONTAINING PROTEIN 1"/>
    <property type="match status" value="1"/>
</dbReference>
<feature type="region of interest" description="Disordered" evidence="2">
    <location>
        <begin position="358"/>
        <end position="396"/>
    </location>
</feature>
<feature type="compositionally biased region" description="Polar residues" evidence="2">
    <location>
        <begin position="359"/>
        <end position="379"/>
    </location>
</feature>
<dbReference type="InterPro" id="IPR003887">
    <property type="entry name" value="LEM_dom"/>
</dbReference>
<dbReference type="GO" id="GO:0004520">
    <property type="term" value="F:DNA endonuclease activity"/>
    <property type="evidence" value="ECO:0007669"/>
    <property type="project" value="TreeGrafter"/>
</dbReference>
<dbReference type="InterPro" id="IPR034998">
    <property type="entry name" value="ANKLE1"/>
</dbReference>
<name>A0AAN8PU03_PATCE</name>
<dbReference type="InterPro" id="IPR011015">
    <property type="entry name" value="LEM/LEM-like_dom_sf"/>
</dbReference>
<gene>
    <name evidence="4" type="ORF">SNE40_011417</name>
</gene>
<dbReference type="GO" id="GO:0005654">
    <property type="term" value="C:nucleoplasm"/>
    <property type="evidence" value="ECO:0007669"/>
    <property type="project" value="TreeGrafter"/>
</dbReference>
<dbReference type="CDD" id="cd12934">
    <property type="entry name" value="LEM"/>
    <property type="match status" value="1"/>
</dbReference>
<evidence type="ECO:0000256" key="2">
    <source>
        <dbReference type="SAM" id="MobiDB-lite"/>
    </source>
</evidence>
<evidence type="ECO:0000256" key="1">
    <source>
        <dbReference type="PROSITE-ProRule" id="PRU00023"/>
    </source>
</evidence>
<feature type="domain" description="LEM" evidence="3">
    <location>
        <begin position="947"/>
        <end position="991"/>
    </location>
</feature>
<dbReference type="PANTHER" id="PTHR46427">
    <property type="entry name" value="ANKYRIN REPEAT AND LEM DOMAIN-CONTAINING PROTEIN 1"/>
    <property type="match status" value="1"/>
</dbReference>
<dbReference type="InterPro" id="IPR036770">
    <property type="entry name" value="Ankyrin_rpt-contain_sf"/>
</dbReference>
<evidence type="ECO:0000313" key="4">
    <source>
        <dbReference type="EMBL" id="KAK6178946.1"/>
    </source>
</evidence>
<keyword evidence="1" id="KW-0040">ANK repeat</keyword>
<proteinExistence type="predicted"/>
<accession>A0AAN8PU03</accession>
<dbReference type="Pfam" id="PF03020">
    <property type="entry name" value="LEM"/>
    <property type="match status" value="1"/>
</dbReference>
<comment type="caution">
    <text evidence="4">The sequence shown here is derived from an EMBL/GenBank/DDBJ whole genome shotgun (WGS) entry which is preliminary data.</text>
</comment>
<dbReference type="AlphaFoldDB" id="A0AAN8PU03"/>
<dbReference type="PROSITE" id="PS50088">
    <property type="entry name" value="ANK_REPEAT"/>
    <property type="match status" value="1"/>
</dbReference>
<evidence type="ECO:0000313" key="5">
    <source>
        <dbReference type="Proteomes" id="UP001347796"/>
    </source>
</evidence>
<dbReference type="SUPFAM" id="SSF63451">
    <property type="entry name" value="LEM domain"/>
    <property type="match status" value="1"/>
</dbReference>
<dbReference type="SMART" id="SM00540">
    <property type="entry name" value="LEM"/>
    <property type="match status" value="1"/>
</dbReference>
<dbReference type="SUPFAM" id="SSF48403">
    <property type="entry name" value="Ankyrin repeat"/>
    <property type="match status" value="1"/>
</dbReference>
<feature type="region of interest" description="Disordered" evidence="2">
    <location>
        <begin position="293"/>
        <end position="341"/>
    </location>
</feature>
<dbReference type="CDD" id="cd10454">
    <property type="entry name" value="GIY-YIG_COG3680_Meta"/>
    <property type="match status" value="1"/>
</dbReference>
<protein>
    <recommendedName>
        <fullName evidence="3">LEM domain-containing protein</fullName>
    </recommendedName>
</protein>
<dbReference type="GO" id="GO:0000712">
    <property type="term" value="P:resolution of meiotic recombination intermediates"/>
    <property type="evidence" value="ECO:0007669"/>
    <property type="project" value="TreeGrafter"/>
</dbReference>
<dbReference type="GO" id="GO:0005737">
    <property type="term" value="C:cytoplasm"/>
    <property type="evidence" value="ECO:0007669"/>
    <property type="project" value="TreeGrafter"/>
</dbReference>
<dbReference type="Proteomes" id="UP001347796">
    <property type="component" value="Unassembled WGS sequence"/>
</dbReference>
<dbReference type="EMBL" id="JAZGQO010000008">
    <property type="protein sequence ID" value="KAK6178946.1"/>
    <property type="molecule type" value="Genomic_DNA"/>
</dbReference>
<dbReference type="PROSITE" id="PS50297">
    <property type="entry name" value="ANK_REP_REGION"/>
    <property type="match status" value="1"/>
</dbReference>
<reference evidence="4 5" key="1">
    <citation type="submission" date="2024-01" db="EMBL/GenBank/DDBJ databases">
        <title>The genome of the rayed Mediterranean limpet Patella caerulea (Linnaeus, 1758).</title>
        <authorList>
            <person name="Anh-Thu Weber A."/>
            <person name="Halstead-Nussloch G."/>
        </authorList>
    </citation>
    <scope>NUCLEOTIDE SEQUENCE [LARGE SCALE GENOMIC DNA]</scope>
    <source>
        <strain evidence="4">AATW-2023a</strain>
        <tissue evidence="4">Whole specimen</tissue>
    </source>
</reference>
<dbReference type="Pfam" id="PF12796">
    <property type="entry name" value="Ank_2"/>
    <property type="match status" value="1"/>
</dbReference>